<dbReference type="EMBL" id="RSCD01000026">
    <property type="protein sequence ID" value="RSH82876.1"/>
    <property type="molecule type" value="Genomic_DNA"/>
</dbReference>
<dbReference type="SUPFAM" id="SSF103473">
    <property type="entry name" value="MFS general substrate transporter"/>
    <property type="match status" value="1"/>
</dbReference>
<feature type="transmembrane region" description="Helical" evidence="5">
    <location>
        <begin position="447"/>
        <end position="468"/>
    </location>
</feature>
<comment type="subcellular location">
    <subcellularLocation>
        <location evidence="1">Membrane</location>
        <topology evidence="1">Multi-pass membrane protein</topology>
    </subcellularLocation>
</comment>
<dbReference type="Pfam" id="PF07690">
    <property type="entry name" value="MFS_1"/>
    <property type="match status" value="1"/>
</dbReference>
<evidence type="ECO:0000256" key="3">
    <source>
        <dbReference type="ARBA" id="ARBA00022989"/>
    </source>
</evidence>
<evidence type="ECO:0000313" key="6">
    <source>
        <dbReference type="EMBL" id="RSH82876.1"/>
    </source>
</evidence>
<dbReference type="PANTHER" id="PTHR23294">
    <property type="entry name" value="ET TRANSLATION PRODUCT-RELATED"/>
    <property type="match status" value="1"/>
</dbReference>
<dbReference type="GO" id="GO:0016020">
    <property type="term" value="C:membrane"/>
    <property type="evidence" value="ECO:0007669"/>
    <property type="project" value="UniProtKB-SubCell"/>
</dbReference>
<evidence type="ECO:0000256" key="4">
    <source>
        <dbReference type="ARBA" id="ARBA00023136"/>
    </source>
</evidence>
<accession>A0A427XVC8</accession>
<name>A0A427XVC8_9TREE</name>
<feature type="transmembrane region" description="Helical" evidence="5">
    <location>
        <begin position="274"/>
        <end position="293"/>
    </location>
</feature>
<organism evidence="6 7">
    <name type="scientific">Saitozyma podzolica</name>
    <dbReference type="NCBI Taxonomy" id="1890683"/>
    <lineage>
        <taxon>Eukaryota</taxon>
        <taxon>Fungi</taxon>
        <taxon>Dikarya</taxon>
        <taxon>Basidiomycota</taxon>
        <taxon>Agaricomycotina</taxon>
        <taxon>Tremellomycetes</taxon>
        <taxon>Tremellales</taxon>
        <taxon>Trimorphomycetaceae</taxon>
        <taxon>Saitozyma</taxon>
    </lineage>
</organism>
<dbReference type="InterPro" id="IPR011701">
    <property type="entry name" value="MFS"/>
</dbReference>
<dbReference type="AlphaFoldDB" id="A0A427XVC8"/>
<keyword evidence="4 5" id="KW-0472">Membrane</keyword>
<feature type="transmembrane region" description="Helical" evidence="5">
    <location>
        <begin position="336"/>
        <end position="356"/>
    </location>
</feature>
<feature type="transmembrane region" description="Helical" evidence="5">
    <location>
        <begin position="51"/>
        <end position="68"/>
    </location>
</feature>
<keyword evidence="7" id="KW-1185">Reference proteome</keyword>
<proteinExistence type="predicted"/>
<feature type="transmembrane region" description="Helical" evidence="5">
    <location>
        <begin position="305"/>
        <end position="324"/>
    </location>
</feature>
<dbReference type="Gene3D" id="1.20.1250.20">
    <property type="entry name" value="MFS general substrate transporter like domains"/>
    <property type="match status" value="1"/>
</dbReference>
<gene>
    <name evidence="6" type="ORF">EHS25_005866</name>
</gene>
<comment type="caution">
    <text evidence="6">The sequence shown here is derived from an EMBL/GenBank/DDBJ whole genome shotgun (WGS) entry which is preliminary data.</text>
</comment>
<evidence type="ECO:0000256" key="1">
    <source>
        <dbReference type="ARBA" id="ARBA00004141"/>
    </source>
</evidence>
<feature type="transmembrane region" description="Helical" evidence="5">
    <location>
        <begin position="213"/>
        <end position="235"/>
    </location>
</feature>
<keyword evidence="2 5" id="KW-0812">Transmembrane</keyword>
<evidence type="ECO:0000256" key="2">
    <source>
        <dbReference type="ARBA" id="ARBA00022692"/>
    </source>
</evidence>
<evidence type="ECO:0000256" key="5">
    <source>
        <dbReference type="SAM" id="Phobius"/>
    </source>
</evidence>
<feature type="transmembrane region" description="Helical" evidence="5">
    <location>
        <begin position="88"/>
        <end position="107"/>
    </location>
</feature>
<feature type="transmembrane region" description="Helical" evidence="5">
    <location>
        <begin position="384"/>
        <end position="405"/>
    </location>
</feature>
<dbReference type="InterPro" id="IPR051617">
    <property type="entry name" value="UNC-93-like_regulator"/>
</dbReference>
<dbReference type="Proteomes" id="UP000279259">
    <property type="component" value="Unassembled WGS sequence"/>
</dbReference>
<dbReference type="OrthoDB" id="196103at2759"/>
<sequence>MNAGHHTQEDTDKVYDVDVDVEVGEAPLTTFEVDPLEVDETYLTSSKFTRFFRGVLCQMILLGCISFVDPAMSDAIGYLGGGGFSSPYLANLASSLGYACSSIMALVGGPFINKLGVKYSCMISAACYALGGSSYYVMARYGNQAYLLSAKTIQGFTNALLYVGESTAMLSYPTAHDRGKYLGIWTSMRNAGSIVGGAINFGNNHTNSSAGGVAWSTYLIFVGFEASGLIFASLLTQTRKVRRADGTRVPTSVDRSWRAEFVALWRHIQNPRTWLIFMPSFYSFFYGGTYSTYLSLHFSVRARALSSLITPTCTSVTVLAYGAFLDNKRWSQRERAVLGFLIWLIPQAACFIWTGINYGRWGNNSAAYHAYDYINDKGAWAVAYLPYFIIFVTGYWCQLYLYWVLGTFSTDVKSSSRTGGLFRAFESAGSAVTYAINSAATDKKIPLYVNSSLLAATIPCIIALIRMVPEAPSAVDDLVEDAQTVEAATKAE</sequence>
<reference evidence="6 7" key="1">
    <citation type="submission" date="2018-11" db="EMBL/GenBank/DDBJ databases">
        <title>Genome sequence of Saitozyma podzolica DSM 27192.</title>
        <authorList>
            <person name="Aliyu H."/>
            <person name="Gorte O."/>
            <person name="Ochsenreither K."/>
        </authorList>
    </citation>
    <scope>NUCLEOTIDE SEQUENCE [LARGE SCALE GENOMIC DNA]</scope>
    <source>
        <strain evidence="6 7">DSM 27192</strain>
    </source>
</reference>
<dbReference type="InterPro" id="IPR036259">
    <property type="entry name" value="MFS_trans_sf"/>
</dbReference>
<dbReference type="PANTHER" id="PTHR23294:SF19">
    <property type="entry name" value="DUF895 DOMAIN MEMBRANE PROTEIN-RELATED"/>
    <property type="match status" value="1"/>
</dbReference>
<evidence type="ECO:0000313" key="7">
    <source>
        <dbReference type="Proteomes" id="UP000279259"/>
    </source>
</evidence>
<protein>
    <recommendedName>
        <fullName evidence="8">UNC93-like protein 2</fullName>
    </recommendedName>
</protein>
<feature type="transmembrane region" description="Helical" evidence="5">
    <location>
        <begin position="119"/>
        <end position="138"/>
    </location>
</feature>
<keyword evidence="3 5" id="KW-1133">Transmembrane helix</keyword>
<evidence type="ECO:0008006" key="8">
    <source>
        <dbReference type="Google" id="ProtNLM"/>
    </source>
</evidence>
<dbReference type="GO" id="GO:0022857">
    <property type="term" value="F:transmembrane transporter activity"/>
    <property type="evidence" value="ECO:0007669"/>
    <property type="project" value="InterPro"/>
</dbReference>